<sequence>MSSATILPSLLQSITDGLGFLLISLLVYPCP</sequence>
<protein>
    <submittedName>
        <fullName evidence="1">Uncharacterized protein</fullName>
    </submittedName>
</protein>
<name>A0A2P2MX46_RHIMU</name>
<dbReference type="AlphaFoldDB" id="A0A2P2MX46"/>
<accession>A0A2P2MX46</accession>
<reference evidence="1" key="1">
    <citation type="submission" date="2018-02" db="EMBL/GenBank/DDBJ databases">
        <title>Rhizophora mucronata_Transcriptome.</title>
        <authorList>
            <person name="Meera S.P."/>
            <person name="Sreeshan A."/>
            <person name="Augustine A."/>
        </authorList>
    </citation>
    <scope>NUCLEOTIDE SEQUENCE</scope>
    <source>
        <tissue evidence="1">Leaf</tissue>
    </source>
</reference>
<organism evidence="1">
    <name type="scientific">Rhizophora mucronata</name>
    <name type="common">Asiatic mangrove</name>
    <dbReference type="NCBI Taxonomy" id="61149"/>
    <lineage>
        <taxon>Eukaryota</taxon>
        <taxon>Viridiplantae</taxon>
        <taxon>Streptophyta</taxon>
        <taxon>Embryophyta</taxon>
        <taxon>Tracheophyta</taxon>
        <taxon>Spermatophyta</taxon>
        <taxon>Magnoliopsida</taxon>
        <taxon>eudicotyledons</taxon>
        <taxon>Gunneridae</taxon>
        <taxon>Pentapetalae</taxon>
        <taxon>rosids</taxon>
        <taxon>fabids</taxon>
        <taxon>Malpighiales</taxon>
        <taxon>Rhizophoraceae</taxon>
        <taxon>Rhizophora</taxon>
    </lineage>
</organism>
<evidence type="ECO:0000313" key="1">
    <source>
        <dbReference type="EMBL" id="MBX34796.1"/>
    </source>
</evidence>
<dbReference type="EMBL" id="GGEC01054312">
    <property type="protein sequence ID" value="MBX34796.1"/>
    <property type="molecule type" value="Transcribed_RNA"/>
</dbReference>
<proteinExistence type="predicted"/>